<evidence type="ECO:0000259" key="2">
    <source>
        <dbReference type="Pfam" id="PF07786"/>
    </source>
</evidence>
<feature type="transmembrane region" description="Helical" evidence="1">
    <location>
        <begin position="73"/>
        <end position="90"/>
    </location>
</feature>
<keyword evidence="1" id="KW-1133">Transmembrane helix</keyword>
<evidence type="ECO:0000256" key="1">
    <source>
        <dbReference type="SAM" id="Phobius"/>
    </source>
</evidence>
<feature type="transmembrane region" description="Helical" evidence="1">
    <location>
        <begin position="96"/>
        <end position="114"/>
    </location>
</feature>
<dbReference type="HOGENOM" id="CLU_067755_0_1_9"/>
<dbReference type="AlphaFoldDB" id="G9X013"/>
<keyword evidence="1" id="KW-0472">Membrane</keyword>
<protein>
    <recommendedName>
        <fullName evidence="2">Heparan-alpha-glucosaminide N-acetyltransferase catalytic domain-containing protein</fullName>
    </recommendedName>
</protein>
<feature type="transmembrane region" description="Helical" evidence="1">
    <location>
        <begin position="279"/>
        <end position="301"/>
    </location>
</feature>
<feature type="domain" description="Heparan-alpha-glucosaminide N-acetyltransferase catalytic" evidence="2">
    <location>
        <begin position="4"/>
        <end position="119"/>
    </location>
</feature>
<dbReference type="RefSeq" id="WP_009525993.1">
    <property type="nucleotide sequence ID" value="NZ_JH414560.1"/>
</dbReference>
<dbReference type="EMBL" id="AFZE01000011">
    <property type="protein sequence ID" value="EHL15518.1"/>
    <property type="molecule type" value="Genomic_DNA"/>
</dbReference>
<dbReference type="Proteomes" id="UP000006437">
    <property type="component" value="Unassembled WGS sequence"/>
</dbReference>
<gene>
    <name evidence="3" type="ORF">HMPREF9629_01764</name>
</gene>
<feature type="transmembrane region" description="Helical" evidence="1">
    <location>
        <begin position="206"/>
        <end position="223"/>
    </location>
</feature>
<proteinExistence type="predicted"/>
<feature type="domain" description="Heparan-alpha-glucosaminide N-acetyltransferase catalytic" evidence="2">
    <location>
        <begin position="163"/>
        <end position="237"/>
    </location>
</feature>
<feature type="transmembrane region" description="Helical" evidence="1">
    <location>
        <begin position="149"/>
        <end position="167"/>
    </location>
</feature>
<organism evidence="3 4">
    <name type="scientific">Peptoanaerobacter stomatis</name>
    <dbReference type="NCBI Taxonomy" id="796937"/>
    <lineage>
        <taxon>Bacteria</taxon>
        <taxon>Bacillati</taxon>
        <taxon>Bacillota</taxon>
        <taxon>Clostridia</taxon>
        <taxon>Peptostreptococcales</taxon>
        <taxon>Filifactoraceae</taxon>
        <taxon>Peptoanaerobacter</taxon>
    </lineage>
</organism>
<evidence type="ECO:0000313" key="4">
    <source>
        <dbReference type="Proteomes" id="UP000006437"/>
    </source>
</evidence>
<dbReference type="PATRIC" id="fig|796937.3.peg.959"/>
<comment type="caution">
    <text evidence="3">The sequence shown here is derived from an EMBL/GenBank/DDBJ whole genome shotgun (WGS) entry which is preliminary data.</text>
</comment>
<feature type="transmembrane region" description="Helical" evidence="1">
    <location>
        <begin position="7"/>
        <end position="25"/>
    </location>
</feature>
<name>G9X013_9FIRM</name>
<accession>G9X013</accession>
<sequence length="302" mass="36002">MSNRIYIIDFLRGFTIIHMIIYHTLYDLKYVFSVNMPFFSTNSWYFYQQYICMSFIFLSGFSTNFSKKLLRNAVKLSIISIIITVVTTLVSDEFAIKFGIIHFLAFSMLAIFFVKKIEDKSTNSHKNCSKNRFQNETNYKSFKKFGNKINIEYAIFSLITLSIFIVLKSKYFLKSDIYVGIYNFMQKLPLSFIYGFPRDDFYSADYFPIIPWIFLSFTGYFIGKFYKDINTEKIFEIKTDDYKNEIKYELECKEKIELNKIFRKNKILSFICVMGRHSLLIYVLHQVVIYGVLYIIFEIIIN</sequence>
<dbReference type="Pfam" id="PF07786">
    <property type="entry name" value="HGSNAT_cat"/>
    <property type="match status" value="2"/>
</dbReference>
<dbReference type="BioCyc" id="EBAC796937-HMP:GMGH-1772-MONOMER"/>
<dbReference type="InterPro" id="IPR012429">
    <property type="entry name" value="HGSNAT_cat"/>
</dbReference>
<reference evidence="3 4" key="1">
    <citation type="submission" date="2011-08" db="EMBL/GenBank/DDBJ databases">
        <title>The Genome Sequence of Eubacteriaceae bacterium ACC19a.</title>
        <authorList>
            <consortium name="The Broad Institute Genome Sequencing Platform"/>
            <person name="Earl A."/>
            <person name="Ward D."/>
            <person name="Feldgarden M."/>
            <person name="Gevers D."/>
            <person name="Sizova M."/>
            <person name="Hazen A."/>
            <person name="Epstein S."/>
            <person name="Young S.K."/>
            <person name="Zeng Q."/>
            <person name="Gargeya S."/>
            <person name="Fitzgerald M."/>
            <person name="Haas B."/>
            <person name="Abouelleil A."/>
            <person name="Alvarado L."/>
            <person name="Arachchi H.M."/>
            <person name="Berlin A."/>
            <person name="Brown A."/>
            <person name="Chapman S.B."/>
            <person name="Chen Z."/>
            <person name="Dunbar C."/>
            <person name="Freedman E."/>
            <person name="Gearin G."/>
            <person name="Gellesch M."/>
            <person name="Goldberg J."/>
            <person name="Griggs A."/>
            <person name="Gujja S."/>
            <person name="Heiman D."/>
            <person name="Howarth C."/>
            <person name="Larson L."/>
            <person name="Lui A."/>
            <person name="MacDonald P.J.P."/>
            <person name="Montmayeur A."/>
            <person name="Murphy C."/>
            <person name="Neiman D."/>
            <person name="Pearson M."/>
            <person name="Priest M."/>
            <person name="Roberts A."/>
            <person name="Saif S."/>
            <person name="Shea T."/>
            <person name="Shenoy N."/>
            <person name="Sisk P."/>
            <person name="Stolte C."/>
            <person name="Sykes S."/>
            <person name="Wortman J."/>
            <person name="Nusbaum C."/>
            <person name="Birren B."/>
        </authorList>
    </citation>
    <scope>NUCLEOTIDE SEQUENCE [LARGE SCALE GENOMIC DNA]</scope>
    <source>
        <strain evidence="3 4">ACC19a</strain>
    </source>
</reference>
<evidence type="ECO:0000313" key="3">
    <source>
        <dbReference type="EMBL" id="EHL15518.1"/>
    </source>
</evidence>
<feature type="transmembrane region" description="Helical" evidence="1">
    <location>
        <begin position="45"/>
        <end position="61"/>
    </location>
</feature>
<keyword evidence="1" id="KW-0812">Transmembrane</keyword>